<feature type="transmembrane region" description="Helical" evidence="6">
    <location>
        <begin position="349"/>
        <end position="369"/>
    </location>
</feature>
<dbReference type="PROSITE" id="PS50850">
    <property type="entry name" value="MFS"/>
    <property type="match status" value="1"/>
</dbReference>
<dbReference type="AlphaFoldDB" id="A0A0C3CFK8"/>
<dbReference type="InParanoid" id="A0A0C3CFK8"/>
<dbReference type="FunFam" id="1.20.1250.20:FF:000013">
    <property type="entry name" value="MFS general substrate transporter"/>
    <property type="match status" value="1"/>
</dbReference>
<keyword evidence="5 6" id="KW-0472">Membrane</keyword>
<dbReference type="Proteomes" id="UP000054321">
    <property type="component" value="Unassembled WGS sequence"/>
</dbReference>
<feature type="transmembrane region" description="Helical" evidence="6">
    <location>
        <begin position="49"/>
        <end position="67"/>
    </location>
</feature>
<organism evidence="8 9">
    <name type="scientific">Oidiodendron maius (strain Zn)</name>
    <dbReference type="NCBI Taxonomy" id="913774"/>
    <lineage>
        <taxon>Eukaryota</taxon>
        <taxon>Fungi</taxon>
        <taxon>Dikarya</taxon>
        <taxon>Ascomycota</taxon>
        <taxon>Pezizomycotina</taxon>
        <taxon>Leotiomycetes</taxon>
        <taxon>Leotiomycetes incertae sedis</taxon>
        <taxon>Myxotrichaceae</taxon>
        <taxon>Oidiodendron</taxon>
    </lineage>
</organism>
<keyword evidence="3 6" id="KW-0812">Transmembrane</keyword>
<evidence type="ECO:0000313" key="9">
    <source>
        <dbReference type="Proteomes" id="UP000054321"/>
    </source>
</evidence>
<evidence type="ECO:0000256" key="6">
    <source>
        <dbReference type="SAM" id="Phobius"/>
    </source>
</evidence>
<feature type="transmembrane region" description="Helical" evidence="6">
    <location>
        <begin position="147"/>
        <end position="168"/>
    </location>
</feature>
<dbReference type="InterPro" id="IPR020846">
    <property type="entry name" value="MFS_dom"/>
</dbReference>
<feature type="domain" description="Major facilitator superfamily (MFS) profile" evidence="7">
    <location>
        <begin position="49"/>
        <end position="467"/>
    </location>
</feature>
<evidence type="ECO:0000313" key="8">
    <source>
        <dbReference type="EMBL" id="KIM97733.1"/>
    </source>
</evidence>
<feature type="transmembrane region" description="Helical" evidence="6">
    <location>
        <begin position="440"/>
        <end position="460"/>
    </location>
</feature>
<keyword evidence="4 6" id="KW-1133">Transmembrane helix</keyword>
<dbReference type="Gene3D" id="1.20.1250.20">
    <property type="entry name" value="MFS general substrate transporter like domains"/>
    <property type="match status" value="2"/>
</dbReference>
<accession>A0A0C3CFK8</accession>
<feature type="transmembrane region" description="Helical" evidence="6">
    <location>
        <begin position="408"/>
        <end position="428"/>
    </location>
</feature>
<reference evidence="8 9" key="1">
    <citation type="submission" date="2014-04" db="EMBL/GenBank/DDBJ databases">
        <authorList>
            <consortium name="DOE Joint Genome Institute"/>
            <person name="Kuo A."/>
            <person name="Martino E."/>
            <person name="Perotto S."/>
            <person name="Kohler A."/>
            <person name="Nagy L.G."/>
            <person name="Floudas D."/>
            <person name="Copeland A."/>
            <person name="Barry K.W."/>
            <person name="Cichocki N."/>
            <person name="Veneault-Fourrey C."/>
            <person name="LaButti K."/>
            <person name="Lindquist E.A."/>
            <person name="Lipzen A."/>
            <person name="Lundell T."/>
            <person name="Morin E."/>
            <person name="Murat C."/>
            <person name="Sun H."/>
            <person name="Tunlid A."/>
            <person name="Henrissat B."/>
            <person name="Grigoriev I.V."/>
            <person name="Hibbett D.S."/>
            <person name="Martin F."/>
            <person name="Nordberg H.P."/>
            <person name="Cantor M.N."/>
            <person name="Hua S.X."/>
        </authorList>
    </citation>
    <scope>NUCLEOTIDE SEQUENCE [LARGE SCALE GENOMIC DNA]</scope>
    <source>
        <strain evidence="8 9">Zn</strain>
    </source>
</reference>
<feature type="transmembrane region" description="Helical" evidence="6">
    <location>
        <begin position="87"/>
        <end position="110"/>
    </location>
</feature>
<comment type="subcellular location">
    <subcellularLocation>
        <location evidence="1">Membrane</location>
        <topology evidence="1">Multi-pass membrane protein</topology>
    </subcellularLocation>
</comment>
<proteinExistence type="predicted"/>
<evidence type="ECO:0000259" key="7">
    <source>
        <dbReference type="PROSITE" id="PS50850"/>
    </source>
</evidence>
<keyword evidence="9" id="KW-1185">Reference proteome</keyword>
<evidence type="ECO:0000256" key="1">
    <source>
        <dbReference type="ARBA" id="ARBA00004141"/>
    </source>
</evidence>
<dbReference type="HOGENOM" id="CLU_001265_0_1_1"/>
<dbReference type="Pfam" id="PF07690">
    <property type="entry name" value="MFS_1"/>
    <property type="match status" value="1"/>
</dbReference>
<dbReference type="GO" id="GO:0022857">
    <property type="term" value="F:transmembrane transporter activity"/>
    <property type="evidence" value="ECO:0007669"/>
    <property type="project" value="InterPro"/>
</dbReference>
<keyword evidence="2" id="KW-0813">Transport</keyword>
<evidence type="ECO:0000256" key="2">
    <source>
        <dbReference type="ARBA" id="ARBA00022448"/>
    </source>
</evidence>
<reference evidence="9" key="2">
    <citation type="submission" date="2015-01" db="EMBL/GenBank/DDBJ databases">
        <title>Evolutionary Origins and Diversification of the Mycorrhizal Mutualists.</title>
        <authorList>
            <consortium name="DOE Joint Genome Institute"/>
            <consortium name="Mycorrhizal Genomics Consortium"/>
            <person name="Kohler A."/>
            <person name="Kuo A."/>
            <person name="Nagy L.G."/>
            <person name="Floudas D."/>
            <person name="Copeland A."/>
            <person name="Barry K.W."/>
            <person name="Cichocki N."/>
            <person name="Veneault-Fourrey C."/>
            <person name="LaButti K."/>
            <person name="Lindquist E.A."/>
            <person name="Lipzen A."/>
            <person name="Lundell T."/>
            <person name="Morin E."/>
            <person name="Murat C."/>
            <person name="Riley R."/>
            <person name="Ohm R."/>
            <person name="Sun H."/>
            <person name="Tunlid A."/>
            <person name="Henrissat B."/>
            <person name="Grigoriev I.V."/>
            <person name="Hibbett D.S."/>
            <person name="Martin F."/>
        </authorList>
    </citation>
    <scope>NUCLEOTIDE SEQUENCE [LARGE SCALE GENOMIC DNA]</scope>
    <source>
        <strain evidence="9">Zn</strain>
    </source>
</reference>
<dbReference type="GO" id="GO:0016020">
    <property type="term" value="C:membrane"/>
    <property type="evidence" value="ECO:0007669"/>
    <property type="project" value="UniProtKB-SubCell"/>
</dbReference>
<dbReference type="SUPFAM" id="SSF103473">
    <property type="entry name" value="MFS general substrate transporter"/>
    <property type="match status" value="1"/>
</dbReference>
<feature type="transmembrane region" description="Helical" evidence="6">
    <location>
        <begin position="210"/>
        <end position="232"/>
    </location>
</feature>
<dbReference type="OrthoDB" id="3639251at2759"/>
<dbReference type="FunFam" id="1.20.1250.20:FF:000511">
    <property type="entry name" value="MFS general substrate transporter"/>
    <property type="match status" value="1"/>
</dbReference>
<dbReference type="InterPro" id="IPR011701">
    <property type="entry name" value="MFS"/>
</dbReference>
<protein>
    <recommendedName>
        <fullName evidence="7">Major facilitator superfamily (MFS) profile domain-containing protein</fullName>
    </recommendedName>
</protein>
<evidence type="ECO:0000256" key="5">
    <source>
        <dbReference type="ARBA" id="ARBA00023136"/>
    </source>
</evidence>
<dbReference type="EMBL" id="KN832881">
    <property type="protein sequence ID" value="KIM97733.1"/>
    <property type="molecule type" value="Genomic_DNA"/>
</dbReference>
<dbReference type="PANTHER" id="PTHR43791:SF47">
    <property type="entry name" value="MAJOR FACILITATOR SUPERFAMILY (MFS) PROFILE DOMAIN-CONTAINING PROTEIN-RELATED"/>
    <property type="match status" value="1"/>
</dbReference>
<feature type="transmembrane region" description="Helical" evidence="6">
    <location>
        <begin position="325"/>
        <end position="342"/>
    </location>
</feature>
<dbReference type="PANTHER" id="PTHR43791">
    <property type="entry name" value="PERMEASE-RELATED"/>
    <property type="match status" value="1"/>
</dbReference>
<feature type="transmembrane region" description="Helical" evidence="6">
    <location>
        <begin position="284"/>
        <end position="305"/>
    </location>
</feature>
<evidence type="ECO:0000256" key="3">
    <source>
        <dbReference type="ARBA" id="ARBA00022692"/>
    </source>
</evidence>
<feature type="transmembrane region" description="Helical" evidence="6">
    <location>
        <begin position="180"/>
        <end position="198"/>
    </location>
</feature>
<gene>
    <name evidence="8" type="ORF">OIDMADRAFT_105246</name>
</gene>
<sequence>MSQPEDLEKRELARDHIESIVRDLANDERIIAFSEEEQKRIVRRIDIRLVLTLGSLYCISLLDRTNLGAASVAGMQKELGMNAKNNAYTIVSLVFFITYTIFQAPATILIRKIGPRLFLSAIVLFWGATMIGFGFVPNWPVMAGLRVILGCLEAGFYPGCVYLLSTWYPRFDLQKRNAGFYLIGSMASGWGGILAYGLMQMDGIRGLSGWRWIFIIEGLLTCILGILSYLIIVDFPEQSPKSWNFLNEAEAAFVVARIEHDRSDTFIEPFNLRAYMRNFADSKVWAFAALYMLTTTNSYSIAYFMPIILEDSMGFGVAKAQCLTAPPYVAAAIVMYIQAIYADKLRTRGPLVAGNALLGVLGLSLLAFLKHPAPRYFGVFLATISCNANCPALLTYQSNNVRGQWKRALTSATLVGGGSIGGIIGTTVFRAKDAPNYRPGVEACLIANALIVVIVGLLSIKFHRANKRVDAGGKAIEGLPGFKYTL</sequence>
<name>A0A0C3CFK8_OIDMZ</name>
<evidence type="ECO:0000256" key="4">
    <source>
        <dbReference type="ARBA" id="ARBA00022989"/>
    </source>
</evidence>
<dbReference type="InterPro" id="IPR036259">
    <property type="entry name" value="MFS_trans_sf"/>
</dbReference>
<feature type="transmembrane region" description="Helical" evidence="6">
    <location>
        <begin position="375"/>
        <end position="396"/>
    </location>
</feature>
<feature type="transmembrane region" description="Helical" evidence="6">
    <location>
        <begin position="117"/>
        <end position="135"/>
    </location>
</feature>